<comment type="caution">
    <text evidence="5">The sequence shown here is derived from an EMBL/GenBank/DDBJ whole genome shotgun (WGS) entry which is preliminary data.</text>
</comment>
<evidence type="ECO:0000313" key="5">
    <source>
        <dbReference type="EMBL" id="KLN60722.1"/>
    </source>
</evidence>
<dbReference type="PIRSF" id="PIRSF002741">
    <property type="entry name" value="MppA"/>
    <property type="match status" value="1"/>
</dbReference>
<dbReference type="GO" id="GO:0030288">
    <property type="term" value="C:outer membrane-bounded periplasmic space"/>
    <property type="evidence" value="ECO:0007669"/>
    <property type="project" value="UniProtKB-ARBA"/>
</dbReference>
<dbReference type="InterPro" id="IPR039424">
    <property type="entry name" value="SBP_5"/>
</dbReference>
<dbReference type="RefSeq" id="WP_047763936.1">
    <property type="nucleotide sequence ID" value="NZ_LAQL01000006.1"/>
</dbReference>
<comment type="subcellular location">
    <subcellularLocation>
        <location evidence="1">Periplasm</location>
    </subcellularLocation>
</comment>
<dbReference type="PATRIC" id="fig|1489064.4.peg.3185"/>
<dbReference type="Proteomes" id="UP000035444">
    <property type="component" value="Unassembled WGS sequence"/>
</dbReference>
<evidence type="ECO:0000256" key="2">
    <source>
        <dbReference type="ARBA" id="ARBA00005695"/>
    </source>
</evidence>
<dbReference type="InterPro" id="IPR000914">
    <property type="entry name" value="SBP_5_dom"/>
</dbReference>
<feature type="chain" id="PRO_5002597309" evidence="3">
    <location>
        <begin position="29"/>
        <end position="533"/>
    </location>
</feature>
<reference evidence="5 6" key="1">
    <citation type="submission" date="2015-03" db="EMBL/GenBank/DDBJ databases">
        <title>Genome Sequence of Kiloniella spongiae MEBiC09566, isolated from a marine sponge.</title>
        <authorList>
            <person name="Shao Z."/>
            <person name="Wang L."/>
            <person name="Li X."/>
        </authorList>
    </citation>
    <scope>NUCLEOTIDE SEQUENCE [LARGE SCALE GENOMIC DNA]</scope>
    <source>
        <strain evidence="5 6">MEBiC09566</strain>
    </source>
</reference>
<keyword evidence="6" id="KW-1185">Reference proteome</keyword>
<proteinExistence type="inferred from homology"/>
<dbReference type="EMBL" id="LAQL01000006">
    <property type="protein sequence ID" value="KLN60722.1"/>
    <property type="molecule type" value="Genomic_DNA"/>
</dbReference>
<protein>
    <submittedName>
        <fullName evidence="5">ABC transporter substrate-binding protein</fullName>
    </submittedName>
</protein>
<dbReference type="OrthoDB" id="9803988at2"/>
<evidence type="ECO:0000313" key="6">
    <source>
        <dbReference type="Proteomes" id="UP000035444"/>
    </source>
</evidence>
<dbReference type="STRING" id="1489064.WH96_09510"/>
<organism evidence="5 6">
    <name type="scientific">Kiloniella spongiae</name>
    <dbReference type="NCBI Taxonomy" id="1489064"/>
    <lineage>
        <taxon>Bacteria</taxon>
        <taxon>Pseudomonadati</taxon>
        <taxon>Pseudomonadota</taxon>
        <taxon>Alphaproteobacteria</taxon>
        <taxon>Rhodospirillales</taxon>
        <taxon>Kiloniellaceae</taxon>
        <taxon>Kiloniella</taxon>
    </lineage>
</organism>
<dbReference type="AlphaFoldDB" id="A0A0H2MIZ4"/>
<dbReference type="GO" id="GO:0015833">
    <property type="term" value="P:peptide transport"/>
    <property type="evidence" value="ECO:0007669"/>
    <property type="project" value="TreeGrafter"/>
</dbReference>
<evidence type="ECO:0000259" key="4">
    <source>
        <dbReference type="Pfam" id="PF00496"/>
    </source>
</evidence>
<gene>
    <name evidence="5" type="ORF">WH96_09510</name>
</gene>
<dbReference type="Pfam" id="PF00496">
    <property type="entry name" value="SBP_bac_5"/>
    <property type="match status" value="1"/>
</dbReference>
<dbReference type="Gene3D" id="3.10.105.10">
    <property type="entry name" value="Dipeptide-binding Protein, Domain 3"/>
    <property type="match status" value="1"/>
</dbReference>
<dbReference type="GO" id="GO:0043190">
    <property type="term" value="C:ATP-binding cassette (ABC) transporter complex"/>
    <property type="evidence" value="ECO:0007669"/>
    <property type="project" value="InterPro"/>
</dbReference>
<dbReference type="GO" id="GO:1904680">
    <property type="term" value="F:peptide transmembrane transporter activity"/>
    <property type="evidence" value="ECO:0007669"/>
    <property type="project" value="TreeGrafter"/>
</dbReference>
<comment type="similarity">
    <text evidence="2">Belongs to the bacterial solute-binding protein 5 family.</text>
</comment>
<sequence length="533" mass="59080">MKIKNLLKGLAFATAVSVSALSATATYAGTPDNVLVIANRIDDMTSLDPHDLFEFAGTDYVNNVYDKLVSFDPKNLSKGYQPGLADSWTVSDDGKTFTFKIAEGRKFHSGNDITAHDAAYSLRRVVMLKKTPSFILTQFGFNEENVEAAIKATDDRTLVVTTDEKYAPSFVLNCFAAAVASVVDSKLVQSNEVDGDWGNKWLQTNSAGSGAYSLVNWKPNESYRLKVNADYWATKPAMKSIIVRHIPESATQRLLLEKGDVDVARNLNPTDVDGISGNSDLAVDNDLRGRIMYISMSQKDPILSKPKVRQALRYLIDYEGMVNSFLKGQYVVHQAFLPLTYMGELKDKPFNLDIEKGKKLLAEAGHGDGFDVEIIVRNAQERIQIAQSIQNTFKQAGINVSLTQGTGKQILGKYRARDFQIYVGAWGPDYPDPHTNADTFASNPDNNGTHAGKLAWRNSWDIPEMTALTKAASQETDSVKRAQMYVDMQKEHQMNSPFVEMFQKNEQTGRGANVKGFYTGSAVTGVFYWTVTK</sequence>
<feature type="domain" description="Solute-binding protein family 5" evidence="4">
    <location>
        <begin position="80"/>
        <end position="447"/>
    </location>
</feature>
<dbReference type="Gene3D" id="3.90.76.10">
    <property type="entry name" value="Dipeptide-binding Protein, Domain 1"/>
    <property type="match status" value="1"/>
</dbReference>
<dbReference type="PANTHER" id="PTHR30290">
    <property type="entry name" value="PERIPLASMIC BINDING COMPONENT OF ABC TRANSPORTER"/>
    <property type="match status" value="1"/>
</dbReference>
<dbReference type="PANTHER" id="PTHR30290:SF34">
    <property type="entry name" value="ABC TRANSPORTER, PERIPLASMIC OLIGO-PEPTIDE BINDING PROTEIN, PUTATIVE-RELATED"/>
    <property type="match status" value="1"/>
</dbReference>
<evidence type="ECO:0000256" key="1">
    <source>
        <dbReference type="ARBA" id="ARBA00004418"/>
    </source>
</evidence>
<dbReference type="SUPFAM" id="SSF53850">
    <property type="entry name" value="Periplasmic binding protein-like II"/>
    <property type="match status" value="1"/>
</dbReference>
<keyword evidence="3" id="KW-0732">Signal</keyword>
<accession>A0A0H2MIZ4</accession>
<evidence type="ECO:0000256" key="3">
    <source>
        <dbReference type="SAM" id="SignalP"/>
    </source>
</evidence>
<dbReference type="InterPro" id="IPR030678">
    <property type="entry name" value="Peptide/Ni-bd"/>
</dbReference>
<dbReference type="Gene3D" id="3.40.190.10">
    <property type="entry name" value="Periplasmic binding protein-like II"/>
    <property type="match status" value="1"/>
</dbReference>
<name>A0A0H2MIZ4_9PROT</name>
<dbReference type="CDD" id="cd08512">
    <property type="entry name" value="PBP2_NikA_DppA_OppA_like_7"/>
    <property type="match status" value="1"/>
</dbReference>
<feature type="signal peptide" evidence="3">
    <location>
        <begin position="1"/>
        <end position="28"/>
    </location>
</feature>